<dbReference type="SUPFAM" id="SSF161111">
    <property type="entry name" value="Cation efflux protein transmembrane domain-like"/>
    <property type="match status" value="1"/>
</dbReference>
<dbReference type="RefSeq" id="WP_214172251.1">
    <property type="nucleotide sequence ID" value="NZ_JAHCVJ010000006.1"/>
</dbReference>
<dbReference type="AlphaFoldDB" id="A0AAW4LA77"/>
<dbReference type="GO" id="GO:0016020">
    <property type="term" value="C:membrane"/>
    <property type="evidence" value="ECO:0007669"/>
    <property type="project" value="UniProtKB-SubCell"/>
</dbReference>
<evidence type="ECO:0000256" key="4">
    <source>
        <dbReference type="ARBA" id="ARBA00022692"/>
    </source>
</evidence>
<dbReference type="SUPFAM" id="SSF160240">
    <property type="entry name" value="Cation efflux protein cytoplasmic domain-like"/>
    <property type="match status" value="1"/>
</dbReference>
<dbReference type="InterPro" id="IPR036837">
    <property type="entry name" value="Cation_efflux_CTD_sf"/>
</dbReference>
<dbReference type="NCBIfam" id="TIGR01297">
    <property type="entry name" value="CDF"/>
    <property type="match status" value="1"/>
</dbReference>
<evidence type="ECO:0000256" key="6">
    <source>
        <dbReference type="ARBA" id="ARBA00023136"/>
    </source>
</evidence>
<keyword evidence="4 7" id="KW-0812">Transmembrane</keyword>
<dbReference type="Proteomes" id="UP000811899">
    <property type="component" value="Unassembled WGS sequence"/>
</dbReference>
<name>A0AAW4LA77_9BACT</name>
<dbReference type="GO" id="GO:0008324">
    <property type="term" value="F:monoatomic cation transmembrane transporter activity"/>
    <property type="evidence" value="ECO:0007669"/>
    <property type="project" value="InterPro"/>
</dbReference>
<reference evidence="10 11" key="1">
    <citation type="submission" date="2021-05" db="EMBL/GenBank/DDBJ databases">
        <title>The draft genome of Geobacter pelophilus DSM 12255.</title>
        <authorList>
            <person name="Xu Z."/>
            <person name="Masuda Y."/>
            <person name="Itoh H."/>
            <person name="Senoo K."/>
        </authorList>
    </citation>
    <scope>NUCLEOTIDE SEQUENCE [LARGE SCALE GENOMIC DNA]</scope>
    <source>
        <strain evidence="10 11">DSM 12255</strain>
    </source>
</reference>
<comment type="subcellular location">
    <subcellularLocation>
        <location evidence="1">Membrane</location>
        <topology evidence="1">Multi-pass membrane protein</topology>
    </subcellularLocation>
</comment>
<gene>
    <name evidence="10" type="ORF">KI809_14270</name>
</gene>
<dbReference type="InterPro" id="IPR058533">
    <property type="entry name" value="Cation_efflux_TM"/>
</dbReference>
<dbReference type="Pfam" id="PF01545">
    <property type="entry name" value="Cation_efflux"/>
    <property type="match status" value="1"/>
</dbReference>
<sequence length="299" mass="32827">MERDERFGRADRVIKVGFWINAILMVMKLLAGHYGNSEAVFADGVESGCDFIAILSTIIALKIGRKPYDDKHPYGHGKAESISAIIVSLVIFATGSGILYKAVMTIVNRDYAAPQFMAVIAAFATILIKEGLFRYTRTVSKKLESPAVEAIAKDHRKDALTSVATLVGVGGAYFGFVLMDPLAAGLTAFFIFHIGWETFSGAAHDLMDGQPPDELIAGVTAIAEGVPGVEHVHEIRGRRSGQYLIVDLKLDMDPSMTVKQSHDIATEVKRQIFERFSNVGDVMIHINPHEEEHEDLIRL</sequence>
<feature type="domain" description="Cation efflux protein transmembrane" evidence="8">
    <location>
        <begin position="15"/>
        <end position="207"/>
    </location>
</feature>
<comment type="similarity">
    <text evidence="2">Belongs to the cation diffusion facilitator (CDF) transporter (TC 2.A.4) family.</text>
</comment>
<dbReference type="EMBL" id="JAHCVJ010000006">
    <property type="protein sequence ID" value="MBT0665470.1"/>
    <property type="molecule type" value="Genomic_DNA"/>
</dbReference>
<accession>A0AAW4LA77</accession>
<feature type="transmembrane region" description="Helical" evidence="7">
    <location>
        <begin position="40"/>
        <end position="61"/>
    </location>
</feature>
<evidence type="ECO:0000256" key="5">
    <source>
        <dbReference type="ARBA" id="ARBA00022989"/>
    </source>
</evidence>
<feature type="transmembrane region" description="Helical" evidence="7">
    <location>
        <begin position="82"/>
        <end position="100"/>
    </location>
</feature>
<protein>
    <submittedName>
        <fullName evidence="10">Cation diffusion facilitator family transporter</fullName>
    </submittedName>
</protein>
<dbReference type="InterPro" id="IPR027470">
    <property type="entry name" value="Cation_efflux_CTD"/>
</dbReference>
<dbReference type="Pfam" id="PF16916">
    <property type="entry name" value="ZT_dimer"/>
    <property type="match status" value="1"/>
</dbReference>
<evidence type="ECO:0000313" key="10">
    <source>
        <dbReference type="EMBL" id="MBT0665470.1"/>
    </source>
</evidence>
<keyword evidence="3" id="KW-0813">Transport</keyword>
<dbReference type="Gene3D" id="1.20.1510.10">
    <property type="entry name" value="Cation efflux protein transmembrane domain"/>
    <property type="match status" value="1"/>
</dbReference>
<dbReference type="InterPro" id="IPR027469">
    <property type="entry name" value="Cation_efflux_TMD_sf"/>
</dbReference>
<evidence type="ECO:0000256" key="7">
    <source>
        <dbReference type="SAM" id="Phobius"/>
    </source>
</evidence>
<feature type="domain" description="Cation efflux protein cytoplasmic" evidence="9">
    <location>
        <begin position="211"/>
        <end position="289"/>
    </location>
</feature>
<keyword evidence="5 7" id="KW-1133">Transmembrane helix</keyword>
<evidence type="ECO:0000256" key="1">
    <source>
        <dbReference type="ARBA" id="ARBA00004141"/>
    </source>
</evidence>
<dbReference type="InterPro" id="IPR050291">
    <property type="entry name" value="CDF_Transporter"/>
</dbReference>
<dbReference type="FunFam" id="1.20.1510.10:FF:000006">
    <property type="entry name" value="Divalent cation efflux transporter"/>
    <property type="match status" value="1"/>
</dbReference>
<feature type="transmembrane region" description="Helical" evidence="7">
    <location>
        <begin position="112"/>
        <end position="132"/>
    </location>
</feature>
<keyword evidence="11" id="KW-1185">Reference proteome</keyword>
<evidence type="ECO:0000313" key="11">
    <source>
        <dbReference type="Proteomes" id="UP000811899"/>
    </source>
</evidence>
<evidence type="ECO:0000256" key="2">
    <source>
        <dbReference type="ARBA" id="ARBA00008114"/>
    </source>
</evidence>
<proteinExistence type="inferred from homology"/>
<dbReference type="Gene3D" id="3.30.70.1350">
    <property type="entry name" value="Cation efflux protein, cytoplasmic domain"/>
    <property type="match status" value="1"/>
</dbReference>
<evidence type="ECO:0000259" key="9">
    <source>
        <dbReference type="Pfam" id="PF16916"/>
    </source>
</evidence>
<evidence type="ECO:0000259" key="8">
    <source>
        <dbReference type="Pfam" id="PF01545"/>
    </source>
</evidence>
<feature type="transmembrane region" description="Helical" evidence="7">
    <location>
        <begin position="12"/>
        <end position="34"/>
    </location>
</feature>
<dbReference type="InterPro" id="IPR002524">
    <property type="entry name" value="Cation_efflux"/>
</dbReference>
<keyword evidence="6 7" id="KW-0472">Membrane</keyword>
<organism evidence="10 11">
    <name type="scientific">Geoanaerobacter pelophilus</name>
    <dbReference type="NCBI Taxonomy" id="60036"/>
    <lineage>
        <taxon>Bacteria</taxon>
        <taxon>Pseudomonadati</taxon>
        <taxon>Thermodesulfobacteriota</taxon>
        <taxon>Desulfuromonadia</taxon>
        <taxon>Geobacterales</taxon>
        <taxon>Geobacteraceae</taxon>
        <taxon>Geoanaerobacter</taxon>
    </lineage>
</organism>
<dbReference type="PANTHER" id="PTHR43840:SF15">
    <property type="entry name" value="MITOCHONDRIAL METAL TRANSPORTER 1-RELATED"/>
    <property type="match status" value="1"/>
</dbReference>
<dbReference type="PANTHER" id="PTHR43840">
    <property type="entry name" value="MITOCHONDRIAL METAL TRANSPORTER 1-RELATED"/>
    <property type="match status" value="1"/>
</dbReference>
<comment type="caution">
    <text evidence="10">The sequence shown here is derived from an EMBL/GenBank/DDBJ whole genome shotgun (WGS) entry which is preliminary data.</text>
</comment>
<evidence type="ECO:0000256" key="3">
    <source>
        <dbReference type="ARBA" id="ARBA00022448"/>
    </source>
</evidence>
<feature type="transmembrane region" description="Helical" evidence="7">
    <location>
        <begin position="159"/>
        <end position="176"/>
    </location>
</feature>